<accession>A0A7C2GJ83</accession>
<feature type="domain" description="YqgF/RNase H-like" evidence="6">
    <location>
        <begin position="1"/>
        <end position="101"/>
    </location>
</feature>
<comment type="similarity">
    <text evidence="5">Belongs to the YqgF HJR family.</text>
</comment>
<dbReference type="InterPro" id="IPR037027">
    <property type="entry name" value="YqgF/RNaseH-like_dom_sf"/>
</dbReference>
<evidence type="ECO:0000313" key="7">
    <source>
        <dbReference type="EMBL" id="HGK23614.1"/>
    </source>
</evidence>
<dbReference type="EC" id="3.1.-.-" evidence="5"/>
<dbReference type="PANTHER" id="PTHR33317">
    <property type="entry name" value="POLYNUCLEOTIDYL TRANSFERASE, RIBONUCLEASE H-LIKE SUPERFAMILY PROTEIN"/>
    <property type="match status" value="1"/>
</dbReference>
<dbReference type="EMBL" id="DTDV01000012">
    <property type="protein sequence ID" value="HGK23614.1"/>
    <property type="molecule type" value="Genomic_DNA"/>
</dbReference>
<dbReference type="AlphaFoldDB" id="A0A7C2GJ83"/>
<dbReference type="SMART" id="SM00732">
    <property type="entry name" value="YqgFc"/>
    <property type="match status" value="1"/>
</dbReference>
<gene>
    <name evidence="7" type="primary">ruvX</name>
    <name evidence="7" type="ORF">ENU78_04075</name>
</gene>
<proteinExistence type="inferred from homology"/>
<keyword evidence="1 5" id="KW-0963">Cytoplasm</keyword>
<dbReference type="GO" id="GO:0004518">
    <property type="term" value="F:nuclease activity"/>
    <property type="evidence" value="ECO:0007669"/>
    <property type="project" value="UniProtKB-KW"/>
</dbReference>
<dbReference type="HAMAP" id="MF_00651">
    <property type="entry name" value="Nuclease_YqgF"/>
    <property type="match status" value="1"/>
</dbReference>
<comment type="function">
    <text evidence="5">Could be a nuclease involved in processing of the 5'-end of pre-16S rRNA.</text>
</comment>
<evidence type="ECO:0000256" key="1">
    <source>
        <dbReference type="ARBA" id="ARBA00022490"/>
    </source>
</evidence>
<dbReference type="InterPro" id="IPR006641">
    <property type="entry name" value="YqgF/RNaseH-like_dom"/>
</dbReference>
<evidence type="ECO:0000256" key="4">
    <source>
        <dbReference type="ARBA" id="ARBA00022801"/>
    </source>
</evidence>
<reference evidence="7" key="1">
    <citation type="journal article" date="2020" name="mSystems">
        <title>Genome- and Community-Level Interaction Insights into Carbon Utilization and Element Cycling Functions of Hydrothermarchaeota in Hydrothermal Sediment.</title>
        <authorList>
            <person name="Zhou Z."/>
            <person name="Liu Y."/>
            <person name="Xu W."/>
            <person name="Pan J."/>
            <person name="Luo Z.H."/>
            <person name="Li M."/>
        </authorList>
    </citation>
    <scope>NUCLEOTIDE SEQUENCE [LARGE SCALE GENOMIC DNA]</scope>
    <source>
        <strain evidence="7">SpSt-70</strain>
    </source>
</reference>
<dbReference type="SUPFAM" id="SSF53098">
    <property type="entry name" value="Ribonuclease H-like"/>
    <property type="match status" value="1"/>
</dbReference>
<keyword evidence="3 5" id="KW-0540">Nuclease</keyword>
<keyword evidence="2 5" id="KW-0690">Ribosome biogenesis</keyword>
<comment type="subcellular location">
    <subcellularLocation>
        <location evidence="5">Cytoplasm</location>
    </subcellularLocation>
</comment>
<dbReference type="NCBIfam" id="TIGR00250">
    <property type="entry name" value="RNAse_H_YqgF"/>
    <property type="match status" value="1"/>
</dbReference>
<evidence type="ECO:0000259" key="6">
    <source>
        <dbReference type="SMART" id="SM00732"/>
    </source>
</evidence>
<name>A0A7C2GJ83_DICTH</name>
<dbReference type="PANTHER" id="PTHR33317:SF4">
    <property type="entry name" value="POLYNUCLEOTIDYL TRANSFERASE, RIBONUCLEASE H-LIKE SUPERFAMILY PROTEIN"/>
    <property type="match status" value="1"/>
</dbReference>
<dbReference type="GO" id="GO:0016788">
    <property type="term" value="F:hydrolase activity, acting on ester bonds"/>
    <property type="evidence" value="ECO:0007669"/>
    <property type="project" value="UniProtKB-UniRule"/>
</dbReference>
<dbReference type="Gene3D" id="3.30.420.140">
    <property type="entry name" value="YqgF/RNase H-like domain"/>
    <property type="match status" value="1"/>
</dbReference>
<dbReference type="RefSeq" id="WP_149123280.1">
    <property type="nucleotide sequence ID" value="NZ_VTFL01000008.1"/>
</dbReference>
<protein>
    <recommendedName>
        <fullName evidence="5">Putative pre-16S rRNA nuclease</fullName>
        <ecNumber evidence="5">3.1.-.-</ecNumber>
    </recommendedName>
</protein>
<comment type="caution">
    <text evidence="7">The sequence shown here is derived from an EMBL/GenBank/DDBJ whole genome shotgun (WGS) entry which is preliminary data.</text>
</comment>
<dbReference type="CDD" id="cd16964">
    <property type="entry name" value="YqgF"/>
    <property type="match status" value="1"/>
</dbReference>
<dbReference type="InterPro" id="IPR012337">
    <property type="entry name" value="RNaseH-like_sf"/>
</dbReference>
<evidence type="ECO:0000256" key="2">
    <source>
        <dbReference type="ARBA" id="ARBA00022517"/>
    </source>
</evidence>
<dbReference type="GO" id="GO:0000967">
    <property type="term" value="P:rRNA 5'-end processing"/>
    <property type="evidence" value="ECO:0007669"/>
    <property type="project" value="UniProtKB-UniRule"/>
</dbReference>
<dbReference type="InterPro" id="IPR005227">
    <property type="entry name" value="YqgF"/>
</dbReference>
<dbReference type="Pfam" id="PF03652">
    <property type="entry name" value="RuvX"/>
    <property type="match status" value="1"/>
</dbReference>
<organism evidence="7">
    <name type="scientific">Dictyoglomus thermophilum</name>
    <dbReference type="NCBI Taxonomy" id="14"/>
    <lineage>
        <taxon>Bacteria</taxon>
        <taxon>Pseudomonadati</taxon>
        <taxon>Dictyoglomota</taxon>
        <taxon>Dictyoglomia</taxon>
        <taxon>Dictyoglomales</taxon>
        <taxon>Dictyoglomaceae</taxon>
        <taxon>Dictyoglomus</taxon>
    </lineage>
</organism>
<sequence>MRVLAIDWGEKYVGLAISDPLRIIAQGLDVWEIKSEEDFVSRLKRLVEDYQVKEIVLGYPISLRGHENERTQKVRHIAELIESVIGIPVKFVDERLTTMEAEKVLLEGDIKRKKRKLLKNKQAAVIILQKYLDSSSLDT</sequence>
<evidence type="ECO:0000256" key="5">
    <source>
        <dbReference type="HAMAP-Rule" id="MF_00651"/>
    </source>
</evidence>
<keyword evidence="4 5" id="KW-0378">Hydrolase</keyword>
<evidence type="ECO:0000256" key="3">
    <source>
        <dbReference type="ARBA" id="ARBA00022722"/>
    </source>
</evidence>
<dbReference type="GO" id="GO:0005829">
    <property type="term" value="C:cytosol"/>
    <property type="evidence" value="ECO:0007669"/>
    <property type="project" value="TreeGrafter"/>
</dbReference>